<dbReference type="SUPFAM" id="SSF46689">
    <property type="entry name" value="Homeodomain-like"/>
    <property type="match status" value="1"/>
</dbReference>
<reference evidence="2" key="1">
    <citation type="journal article" date="2019" name="Int. J. Syst. Evol. Microbiol.">
        <title>The Global Catalogue of Microorganisms (GCM) 10K type strain sequencing project: providing services to taxonomists for standard genome sequencing and annotation.</title>
        <authorList>
            <consortium name="The Broad Institute Genomics Platform"/>
            <consortium name="The Broad Institute Genome Sequencing Center for Infectious Disease"/>
            <person name="Wu L."/>
            <person name="Ma J."/>
        </authorList>
    </citation>
    <scope>NUCLEOTIDE SEQUENCE [LARGE SCALE GENOMIC DNA]</scope>
    <source>
        <strain evidence="2">CCUG 50213</strain>
    </source>
</reference>
<accession>A0ABW3TSA3</accession>
<protein>
    <submittedName>
        <fullName evidence="1">Helix-turn-helix domain-containing protein</fullName>
    </submittedName>
</protein>
<dbReference type="Proteomes" id="UP001597181">
    <property type="component" value="Unassembled WGS sequence"/>
</dbReference>
<organism evidence="1 2">
    <name type="scientific">Leucobacter albus</name>
    <dbReference type="NCBI Taxonomy" id="272210"/>
    <lineage>
        <taxon>Bacteria</taxon>
        <taxon>Bacillati</taxon>
        <taxon>Actinomycetota</taxon>
        <taxon>Actinomycetes</taxon>
        <taxon>Micrococcales</taxon>
        <taxon>Microbacteriaceae</taxon>
        <taxon>Leucobacter</taxon>
    </lineage>
</organism>
<dbReference type="InterPro" id="IPR009057">
    <property type="entry name" value="Homeodomain-like_sf"/>
</dbReference>
<gene>
    <name evidence="1" type="ORF">ACFQ3U_16555</name>
</gene>
<proteinExistence type="predicted"/>
<comment type="caution">
    <text evidence="1">The sequence shown here is derived from an EMBL/GenBank/DDBJ whole genome shotgun (WGS) entry which is preliminary data.</text>
</comment>
<name>A0ABW3TSA3_9MICO</name>
<evidence type="ECO:0000313" key="1">
    <source>
        <dbReference type="EMBL" id="MFD1203505.1"/>
    </source>
</evidence>
<evidence type="ECO:0000313" key="2">
    <source>
        <dbReference type="Proteomes" id="UP001597181"/>
    </source>
</evidence>
<sequence length="52" mass="5898">MDTKQKILALRRWGWTYAQIAAQCGVSASYVGQVVRRDRAQKLIAAGRDRPH</sequence>
<dbReference type="EMBL" id="JBHTLY010000017">
    <property type="protein sequence ID" value="MFD1203505.1"/>
    <property type="molecule type" value="Genomic_DNA"/>
</dbReference>
<dbReference type="RefSeq" id="WP_382389555.1">
    <property type="nucleotide sequence ID" value="NZ_BAAAKZ010000008.1"/>
</dbReference>
<keyword evidence="2" id="KW-1185">Reference proteome</keyword>
<dbReference type="InterPro" id="IPR010982">
    <property type="entry name" value="Lambda_DNA-bd_dom_sf"/>
</dbReference>
<dbReference type="Pfam" id="PF13384">
    <property type="entry name" value="HTH_23"/>
    <property type="match status" value="1"/>
</dbReference>
<dbReference type="Gene3D" id="1.10.260.40">
    <property type="entry name" value="lambda repressor-like DNA-binding domains"/>
    <property type="match status" value="1"/>
</dbReference>